<comment type="caution">
    <text evidence="4">The sequence shown here is derived from an EMBL/GenBank/DDBJ whole genome shotgun (WGS) entry which is preliminary data.</text>
</comment>
<proteinExistence type="predicted"/>
<dbReference type="InterPro" id="IPR001650">
    <property type="entry name" value="Helicase_C-like"/>
</dbReference>
<accession>A0ABP0RBB9</accession>
<dbReference type="SUPFAM" id="SSF52540">
    <property type="entry name" value="P-loop containing nucleoside triphosphate hydrolases"/>
    <property type="match status" value="1"/>
</dbReference>
<dbReference type="Pfam" id="PF00271">
    <property type="entry name" value="Helicase_C"/>
    <property type="match status" value="1"/>
</dbReference>
<gene>
    <name evidence="4" type="ORF">SCF082_LOCUS45469</name>
</gene>
<evidence type="ECO:0000256" key="1">
    <source>
        <dbReference type="SAM" id="MobiDB-lite"/>
    </source>
</evidence>
<dbReference type="Proteomes" id="UP001642464">
    <property type="component" value="Unassembled WGS sequence"/>
</dbReference>
<dbReference type="Pfam" id="PF04851">
    <property type="entry name" value="ResIII"/>
    <property type="match status" value="1"/>
</dbReference>
<feature type="non-terminal residue" evidence="4">
    <location>
        <position position="1"/>
    </location>
</feature>
<dbReference type="SMART" id="SM00490">
    <property type="entry name" value="HELICc"/>
    <property type="match status" value="1"/>
</dbReference>
<evidence type="ECO:0008006" key="6">
    <source>
        <dbReference type="Google" id="ProtNLM"/>
    </source>
</evidence>
<dbReference type="PANTHER" id="PTHR33418:SF1">
    <property type="entry name" value="HELICASE-ASSOCIATED DOMAIN-CONTAINING PROTEIN"/>
    <property type="match status" value="1"/>
</dbReference>
<evidence type="ECO:0000313" key="4">
    <source>
        <dbReference type="EMBL" id="CAK9096895.1"/>
    </source>
</evidence>
<dbReference type="EMBL" id="CAXAMM010041027">
    <property type="protein sequence ID" value="CAK9096895.1"/>
    <property type="molecule type" value="Genomic_DNA"/>
</dbReference>
<feature type="region of interest" description="Disordered" evidence="1">
    <location>
        <begin position="320"/>
        <end position="346"/>
    </location>
</feature>
<dbReference type="PANTHER" id="PTHR33418">
    <property type="entry name" value="HELICASE-ASSOCIATED"/>
    <property type="match status" value="1"/>
</dbReference>
<reference evidence="4 5" key="1">
    <citation type="submission" date="2024-02" db="EMBL/GenBank/DDBJ databases">
        <authorList>
            <person name="Chen Y."/>
            <person name="Shah S."/>
            <person name="Dougan E. K."/>
            <person name="Thang M."/>
            <person name="Chan C."/>
        </authorList>
    </citation>
    <scope>NUCLEOTIDE SEQUENCE [LARGE SCALE GENOMIC DNA]</scope>
</reference>
<evidence type="ECO:0000313" key="5">
    <source>
        <dbReference type="Proteomes" id="UP001642464"/>
    </source>
</evidence>
<dbReference type="Pfam" id="PF03457">
    <property type="entry name" value="HA"/>
    <property type="match status" value="4"/>
</dbReference>
<dbReference type="InterPro" id="IPR005114">
    <property type="entry name" value="Helicase_assoc"/>
</dbReference>
<protein>
    <recommendedName>
        <fullName evidence="6">Helicase</fullName>
    </recommendedName>
</protein>
<organism evidence="4 5">
    <name type="scientific">Durusdinium trenchii</name>
    <dbReference type="NCBI Taxonomy" id="1381693"/>
    <lineage>
        <taxon>Eukaryota</taxon>
        <taxon>Sar</taxon>
        <taxon>Alveolata</taxon>
        <taxon>Dinophyceae</taxon>
        <taxon>Suessiales</taxon>
        <taxon>Symbiodiniaceae</taxon>
        <taxon>Durusdinium</taxon>
    </lineage>
</organism>
<dbReference type="InterPro" id="IPR014001">
    <property type="entry name" value="Helicase_ATP-bd"/>
</dbReference>
<dbReference type="InterPro" id="IPR006935">
    <property type="entry name" value="Helicase/UvrB_N"/>
</dbReference>
<dbReference type="PROSITE" id="PS51192">
    <property type="entry name" value="HELICASE_ATP_BIND_1"/>
    <property type="match status" value="1"/>
</dbReference>
<dbReference type="PROSITE" id="PS51194">
    <property type="entry name" value="HELICASE_CTER"/>
    <property type="match status" value="1"/>
</dbReference>
<dbReference type="SMART" id="SM00487">
    <property type="entry name" value="DEXDc"/>
    <property type="match status" value="1"/>
</dbReference>
<feature type="non-terminal residue" evidence="4">
    <location>
        <position position="1269"/>
    </location>
</feature>
<feature type="domain" description="Helicase ATP-binding" evidence="2">
    <location>
        <begin position="550"/>
        <end position="706"/>
    </location>
</feature>
<keyword evidence="5" id="KW-1185">Reference proteome</keyword>
<sequence>ECDGLSQFARCSPVCAYGYEVDSLRYLLCDTGTFQGEVRCVKQRCAGSAPWPFGTSGSLSSCTDGLHGQFCEVLCAAGYTRDSNLASYQCEAGQWMVPTTPPCIESSCFAAPVLENAQRLQACANRPAGYECNVTCLSGYQPVGSLRCVQGAYELSGLGCVASAVATRTAQVAAAQVVLVSVSEAEANTTRGRVERSARGLLGLDATVTPAQLATLVAEEVPSISPLDRALALAALQQLSPEAALRAALRTLLTAAIIPEVEAIFPVVEVALTRLDAHGVWANASEVLVQSSPLALAVFVEGERGGGSLTSSGSWYSLVPSRSTSPAQAAQPPHRRPERPVETETDGASLAAAVLGGAELERIQAAFRAKALEAIHVGDLKPGIELELISALDLQTITWSHVPVTWIFMAGDLAKLKRHLGLPFQDKGIDSLALNLSVAVQAKDYANRVPGNRLGTFYMLAQAKFSPLQPYVQHLIVATNRSTRLPEHWLRWTGAEQRTYTAEEIDAWRAAAAAQKREHGRAESQVVSNKMERWPHQKDCLEQCRAFIANQSEMAKKDFFVQMATGTGKSLVMADLLANLGPAGKACVIVPKLDLMEQMTVMLEDVLPSMCISRVGTGWRANLTADVFVCVRNSAWQLENFSFDLLLLDEAHHYEPSLHSDSTNLCGPHLRQVLSLKADKRLFFSATLLQNFPDFDFSLRPAIEAGVIQDYSIVVPVISEGDPRPSLVEIIQDLPLSRKILAFCNTVYEAKRFTKLLIAAGIPADHYNAETKQSRRQAILSSFALSEGGGGIRVLVTVDVLSEGVDLPWADTCLFVAPRRGIRFRQCIGRVLRRESRKLDALVIAPPIVVNLASGNLTEDQELRRLLQELASVDNVFRRYLAEKSTGQTLPLAIQAGGLPGATSEEMAVEQAAELLELRVLPSVLARFPTTWESWYDRLLHYKEEKGDILVPHAYKTPDGHSLGFWVSNQRAAKAKGKLAAERVALLDEQGFVWSIYNGHESWERWNDRLRDYKEEYGDVLVPKAYKTPDGYSLGSWVSNQRAAKTKGKLSAEHVALLDEQGFVWSVISRESWEGWYDRLRHYKEEYGDVLVPYAHKTPDGYSLGSWVSIQREAKAKGKLAAEHVALLDEQGFVWSVVSRESWEGWYDRLRHYKEETGDVLVPHAYKTPDGHSLGMWVRNQRAARAKGKLAAERVALLVEQGPSNLDQWLTATLQRLLGASLSATALQALAQDGSADAVDRTSLELQRVFSASLARSMTTAAALSATAL</sequence>
<evidence type="ECO:0000259" key="2">
    <source>
        <dbReference type="PROSITE" id="PS51192"/>
    </source>
</evidence>
<feature type="domain" description="Helicase C-terminal" evidence="3">
    <location>
        <begin position="726"/>
        <end position="898"/>
    </location>
</feature>
<name>A0ABP0RBB9_9DINO</name>
<dbReference type="CDD" id="cd18785">
    <property type="entry name" value="SF2_C"/>
    <property type="match status" value="1"/>
</dbReference>
<dbReference type="InterPro" id="IPR027417">
    <property type="entry name" value="P-loop_NTPase"/>
</dbReference>
<dbReference type="Gene3D" id="6.10.140.530">
    <property type="match status" value="4"/>
</dbReference>
<dbReference type="Gene3D" id="3.40.50.300">
    <property type="entry name" value="P-loop containing nucleotide triphosphate hydrolases"/>
    <property type="match status" value="2"/>
</dbReference>
<evidence type="ECO:0000259" key="3">
    <source>
        <dbReference type="PROSITE" id="PS51194"/>
    </source>
</evidence>